<reference evidence="9" key="1">
    <citation type="submission" date="2021-01" db="UniProtKB">
        <authorList>
            <consortium name="EnsemblPlants"/>
        </authorList>
    </citation>
    <scope>IDENTIFICATION</scope>
</reference>
<evidence type="ECO:0000256" key="2">
    <source>
        <dbReference type="ARBA" id="ARBA00010992"/>
    </source>
</evidence>
<dbReference type="Pfam" id="PF00083">
    <property type="entry name" value="Sugar_tr"/>
    <property type="match status" value="1"/>
</dbReference>
<dbReference type="SUPFAM" id="SSF103473">
    <property type="entry name" value="MFS general substrate transporter"/>
    <property type="match status" value="1"/>
</dbReference>
<evidence type="ECO:0000256" key="7">
    <source>
        <dbReference type="SAM" id="Phobius"/>
    </source>
</evidence>
<evidence type="ECO:0000256" key="6">
    <source>
        <dbReference type="ARBA" id="ARBA00023136"/>
    </source>
</evidence>
<dbReference type="GO" id="GO:0022857">
    <property type="term" value="F:transmembrane transporter activity"/>
    <property type="evidence" value="ECO:0007669"/>
    <property type="project" value="InterPro"/>
</dbReference>
<evidence type="ECO:0000259" key="8">
    <source>
        <dbReference type="PROSITE" id="PS50850"/>
    </source>
</evidence>
<dbReference type="OMA" id="NCSSWIV"/>
<dbReference type="EnsemblPlants" id="Kaladp0093s0155.1.v1.1">
    <property type="protein sequence ID" value="Kaladp0093s0155.1.v1.1"/>
    <property type="gene ID" value="Kaladp0093s0155.v1.1"/>
</dbReference>
<dbReference type="Gramene" id="Kaladp0093s0155.2.v1.1">
    <property type="protein sequence ID" value="Kaladp0093s0155.2.v1.1"/>
    <property type="gene ID" value="Kaladp0093s0155.v1.1"/>
</dbReference>
<accession>A0A7N0V0L8</accession>
<dbReference type="InterPro" id="IPR005828">
    <property type="entry name" value="MFS_sugar_transport-like"/>
</dbReference>
<feature type="transmembrane region" description="Helical" evidence="7">
    <location>
        <begin position="33"/>
        <end position="53"/>
    </location>
</feature>
<dbReference type="Gene3D" id="1.20.1250.20">
    <property type="entry name" value="MFS general substrate transporter like domains"/>
    <property type="match status" value="1"/>
</dbReference>
<comment type="subcellular location">
    <subcellularLocation>
        <location evidence="1">Membrane</location>
        <topology evidence="1">Multi-pass membrane protein</topology>
    </subcellularLocation>
</comment>
<dbReference type="EnsemblPlants" id="Kaladp0093s0155.2.v1.1">
    <property type="protein sequence ID" value="Kaladp0093s0155.2.v1.1"/>
    <property type="gene ID" value="Kaladp0093s0155.v1.1"/>
</dbReference>
<dbReference type="InterPro" id="IPR050549">
    <property type="entry name" value="MFS_Trehalose_Transporter"/>
</dbReference>
<dbReference type="AlphaFoldDB" id="A0A7N0V0L8"/>
<dbReference type="PANTHER" id="PTHR48021:SF25">
    <property type="entry name" value="SUGAR TRANSPORTER ERD6-LIKE 5"/>
    <property type="match status" value="1"/>
</dbReference>
<evidence type="ECO:0000256" key="3">
    <source>
        <dbReference type="ARBA" id="ARBA00022597"/>
    </source>
</evidence>
<protein>
    <recommendedName>
        <fullName evidence="8">Major facilitator superfamily (MFS) profile domain-containing protein</fullName>
    </recommendedName>
</protein>
<evidence type="ECO:0000256" key="1">
    <source>
        <dbReference type="ARBA" id="ARBA00004141"/>
    </source>
</evidence>
<evidence type="ECO:0000313" key="10">
    <source>
        <dbReference type="Proteomes" id="UP000594263"/>
    </source>
</evidence>
<keyword evidence="3" id="KW-0762">Sugar transport</keyword>
<keyword evidence="5 7" id="KW-1133">Transmembrane helix</keyword>
<dbReference type="InterPro" id="IPR036259">
    <property type="entry name" value="MFS_trans_sf"/>
</dbReference>
<name>A0A7N0V0L8_KALFE</name>
<evidence type="ECO:0000313" key="9">
    <source>
        <dbReference type="EnsemblPlants" id="Kaladp0093s0155.1.v1.1"/>
    </source>
</evidence>
<evidence type="ECO:0000256" key="4">
    <source>
        <dbReference type="ARBA" id="ARBA00022692"/>
    </source>
</evidence>
<dbReference type="GO" id="GO:0016020">
    <property type="term" value="C:membrane"/>
    <property type="evidence" value="ECO:0007669"/>
    <property type="project" value="UniProtKB-SubCell"/>
</dbReference>
<dbReference type="Gramene" id="Kaladp0093s0155.1.v1.1">
    <property type="protein sequence ID" value="Kaladp0093s0155.1.v1.1"/>
    <property type="gene ID" value="Kaladp0093s0155.v1.1"/>
</dbReference>
<comment type="similarity">
    <text evidence="2">Belongs to the major facilitator superfamily. Sugar transporter (TC 2.A.1.1) family.</text>
</comment>
<sequence>MAIQLYSAFYSFAMGAIPFVIMAEIFPINMKGLAGPLLLIVNALCSLITTYTFLFAMDWSSAGVFLIFCGFCGGGLLFVEKLVPETKCRTLEEIQESMVHF</sequence>
<dbReference type="InterPro" id="IPR020846">
    <property type="entry name" value="MFS_dom"/>
</dbReference>
<keyword evidence="4 7" id="KW-0812">Transmembrane</keyword>
<organism evidence="9 10">
    <name type="scientific">Kalanchoe fedtschenkoi</name>
    <name type="common">Lavender scallops</name>
    <name type="synonym">South American air plant</name>
    <dbReference type="NCBI Taxonomy" id="63787"/>
    <lineage>
        <taxon>Eukaryota</taxon>
        <taxon>Viridiplantae</taxon>
        <taxon>Streptophyta</taxon>
        <taxon>Embryophyta</taxon>
        <taxon>Tracheophyta</taxon>
        <taxon>Spermatophyta</taxon>
        <taxon>Magnoliopsida</taxon>
        <taxon>eudicotyledons</taxon>
        <taxon>Gunneridae</taxon>
        <taxon>Pentapetalae</taxon>
        <taxon>Saxifragales</taxon>
        <taxon>Crassulaceae</taxon>
        <taxon>Kalanchoe</taxon>
    </lineage>
</organism>
<proteinExistence type="inferred from homology"/>
<feature type="transmembrane region" description="Helical" evidence="7">
    <location>
        <begin position="59"/>
        <end position="79"/>
    </location>
</feature>
<feature type="domain" description="Major facilitator superfamily (MFS) profile" evidence="8">
    <location>
        <begin position="1"/>
        <end position="87"/>
    </location>
</feature>
<dbReference type="PANTHER" id="PTHR48021">
    <property type="match status" value="1"/>
</dbReference>
<dbReference type="Proteomes" id="UP000594263">
    <property type="component" value="Unplaced"/>
</dbReference>
<evidence type="ECO:0000256" key="5">
    <source>
        <dbReference type="ARBA" id="ARBA00022989"/>
    </source>
</evidence>
<keyword evidence="6 7" id="KW-0472">Membrane</keyword>
<dbReference type="PROSITE" id="PS50850">
    <property type="entry name" value="MFS"/>
    <property type="match status" value="1"/>
</dbReference>
<keyword evidence="3" id="KW-0813">Transport</keyword>
<keyword evidence="10" id="KW-1185">Reference proteome</keyword>
<feature type="transmembrane region" description="Helical" evidence="7">
    <location>
        <begin position="6"/>
        <end position="26"/>
    </location>
</feature>